<organism evidence="2 3">
    <name type="scientific">Luteimicrobium subarcticum</name>
    <dbReference type="NCBI Taxonomy" id="620910"/>
    <lineage>
        <taxon>Bacteria</taxon>
        <taxon>Bacillati</taxon>
        <taxon>Actinomycetota</taxon>
        <taxon>Actinomycetes</taxon>
        <taxon>Micrococcales</taxon>
        <taxon>Luteimicrobium</taxon>
    </lineage>
</organism>
<proteinExistence type="predicted"/>
<comment type="caution">
    <text evidence="2">The sequence shown here is derived from an EMBL/GenBank/DDBJ whole genome shotgun (WGS) entry which is preliminary data.</text>
</comment>
<dbReference type="NCBIfam" id="TIGR02118">
    <property type="entry name" value="EthD family reductase"/>
    <property type="match status" value="1"/>
</dbReference>
<evidence type="ECO:0000259" key="1">
    <source>
        <dbReference type="Pfam" id="PF07110"/>
    </source>
</evidence>
<dbReference type="RefSeq" id="WP_211289410.1">
    <property type="nucleotide sequence ID" value="NZ_PGTZ01000008.1"/>
</dbReference>
<keyword evidence="3" id="KW-1185">Reference proteome</keyword>
<gene>
    <name evidence="2" type="ORF">CLV34_1999</name>
</gene>
<dbReference type="Pfam" id="PF07110">
    <property type="entry name" value="EthD"/>
    <property type="match status" value="1"/>
</dbReference>
<reference evidence="2 3" key="1">
    <citation type="submission" date="2017-11" db="EMBL/GenBank/DDBJ databases">
        <title>Genomic Encyclopedia of Archaeal and Bacterial Type Strains, Phase II (KMG-II): From Individual Species to Whole Genera.</title>
        <authorList>
            <person name="Goeker M."/>
        </authorList>
    </citation>
    <scope>NUCLEOTIDE SEQUENCE [LARGE SCALE GENOMIC DNA]</scope>
    <source>
        <strain evidence="2 3">DSM 22413</strain>
    </source>
</reference>
<name>A0A2M8WRF1_9MICO</name>
<dbReference type="Gene3D" id="3.30.70.100">
    <property type="match status" value="1"/>
</dbReference>
<dbReference type="Proteomes" id="UP000231586">
    <property type="component" value="Unassembled WGS sequence"/>
</dbReference>
<protein>
    <submittedName>
        <fullName evidence="2">Uncharacterized protein (TIGR02118 family)</fullName>
    </submittedName>
</protein>
<evidence type="ECO:0000313" key="3">
    <source>
        <dbReference type="Proteomes" id="UP000231586"/>
    </source>
</evidence>
<dbReference type="InterPro" id="IPR011008">
    <property type="entry name" value="Dimeric_a/b-barrel"/>
</dbReference>
<dbReference type="AlphaFoldDB" id="A0A2M8WRF1"/>
<evidence type="ECO:0000313" key="2">
    <source>
        <dbReference type="EMBL" id="PJI93426.1"/>
    </source>
</evidence>
<feature type="domain" description="EthD" evidence="1">
    <location>
        <begin position="25"/>
        <end position="95"/>
    </location>
</feature>
<dbReference type="EMBL" id="PGTZ01000008">
    <property type="protein sequence ID" value="PJI93426.1"/>
    <property type="molecule type" value="Genomic_DNA"/>
</dbReference>
<sequence>MTDTTVDPTAAPKARFVVMYDTPSDVEAFERHYTEVHVPLVKQYPGLRRVTRSHEPVALLGDACYMVVMMDWDDTDSLRAALDSEIGRRTAEDAATNLAPYATFRGMTLELVDA</sequence>
<accession>A0A2M8WRF1</accession>
<dbReference type="SUPFAM" id="SSF54909">
    <property type="entry name" value="Dimeric alpha+beta barrel"/>
    <property type="match status" value="1"/>
</dbReference>
<dbReference type="InterPro" id="IPR009799">
    <property type="entry name" value="EthD_dom"/>
</dbReference>
<dbReference type="GO" id="GO:0016491">
    <property type="term" value="F:oxidoreductase activity"/>
    <property type="evidence" value="ECO:0007669"/>
    <property type="project" value="InterPro"/>
</dbReference>